<evidence type="ECO:0000256" key="6">
    <source>
        <dbReference type="ARBA" id="ARBA00047846"/>
    </source>
</evidence>
<feature type="domain" description="BPL/LPL catalytic" evidence="7">
    <location>
        <begin position="2"/>
        <end position="189"/>
    </location>
</feature>
<dbReference type="InterPro" id="IPR045864">
    <property type="entry name" value="aa-tRNA-synth_II/BPL/LPL"/>
</dbReference>
<gene>
    <name evidence="8" type="ORF">GGQ72_000967</name>
</gene>
<dbReference type="Gene3D" id="3.30.930.10">
    <property type="entry name" value="Bira Bifunctional Protein, Domain 2"/>
    <property type="match status" value="1"/>
</dbReference>
<evidence type="ECO:0000256" key="2">
    <source>
        <dbReference type="ARBA" id="ARBA00022741"/>
    </source>
</evidence>
<evidence type="ECO:0000256" key="5">
    <source>
        <dbReference type="ARBA" id="ARBA00024227"/>
    </source>
</evidence>
<dbReference type="EMBL" id="JACIEC010000001">
    <property type="protein sequence ID" value="MBB4142468.1"/>
    <property type="molecule type" value="Genomic_DNA"/>
</dbReference>
<evidence type="ECO:0000259" key="7">
    <source>
        <dbReference type="PROSITE" id="PS51733"/>
    </source>
</evidence>
<dbReference type="SUPFAM" id="SSF50037">
    <property type="entry name" value="C-terminal domain of transcriptional repressors"/>
    <property type="match status" value="1"/>
</dbReference>
<sequence>MRNERGGSYSLENFRHLALGEVSSTNTECLTRARQGEASGLWITAERQTAGRGRRGRAWTSEVGNLYASLLLIDPSPPELLSSLPLAVSLAVHWTLRRVLPATAEAVEIKWPNDVLIGRKKSCGILLEAEILPDGRRAVVCGIGINIRHRPETAPYGVTSLQEQGATSSAGEVFTHLFDEMIQILNIWDHGHGVAEVTRFWRSAACGIGTMIRVNLPDRSLDGVFVGIDDDGLLILETENRLHHIAAGDVFLLETE</sequence>
<dbReference type="GO" id="GO:0004077">
    <property type="term" value="F:biotin--[biotin carboxyl-carrier protein] ligase activity"/>
    <property type="evidence" value="ECO:0007669"/>
    <property type="project" value="UniProtKB-EC"/>
</dbReference>
<dbReference type="PANTHER" id="PTHR12835:SF5">
    <property type="entry name" value="BIOTIN--PROTEIN LIGASE"/>
    <property type="match status" value="1"/>
</dbReference>
<dbReference type="InterPro" id="IPR008988">
    <property type="entry name" value="Transcriptional_repressor_C"/>
</dbReference>
<dbReference type="InterPro" id="IPR004408">
    <property type="entry name" value="Biotin_CoA_COase_ligase"/>
</dbReference>
<dbReference type="GO" id="GO:0005524">
    <property type="term" value="F:ATP binding"/>
    <property type="evidence" value="ECO:0007669"/>
    <property type="project" value="UniProtKB-KW"/>
</dbReference>
<evidence type="ECO:0000313" key="8">
    <source>
        <dbReference type="EMBL" id="MBB4142468.1"/>
    </source>
</evidence>
<dbReference type="Pfam" id="PF02237">
    <property type="entry name" value="BPL_C"/>
    <property type="match status" value="1"/>
</dbReference>
<dbReference type="Proteomes" id="UP000519897">
    <property type="component" value="Unassembled WGS sequence"/>
</dbReference>
<keyword evidence="3" id="KW-0067">ATP-binding</keyword>
<dbReference type="NCBIfam" id="TIGR00121">
    <property type="entry name" value="birA_ligase"/>
    <property type="match status" value="1"/>
</dbReference>
<dbReference type="Pfam" id="PF03099">
    <property type="entry name" value="BPL_LplA_LipB"/>
    <property type="match status" value="1"/>
</dbReference>
<keyword evidence="1 8" id="KW-0436">Ligase</keyword>
<keyword evidence="4" id="KW-0092">Biotin</keyword>
<protein>
    <recommendedName>
        <fullName evidence="5">biotin--[biotin carboxyl-carrier protein] ligase</fullName>
        <ecNumber evidence="5">6.3.4.15</ecNumber>
    </recommendedName>
</protein>
<evidence type="ECO:0000313" key="9">
    <source>
        <dbReference type="Proteomes" id="UP000519897"/>
    </source>
</evidence>
<organism evidence="8 9">
    <name type="scientific">Rhizobium rhizoryzae</name>
    <dbReference type="NCBI Taxonomy" id="451876"/>
    <lineage>
        <taxon>Bacteria</taxon>
        <taxon>Pseudomonadati</taxon>
        <taxon>Pseudomonadota</taxon>
        <taxon>Alphaproteobacteria</taxon>
        <taxon>Hyphomicrobiales</taxon>
        <taxon>Rhizobiaceae</taxon>
        <taxon>Rhizobium/Agrobacterium group</taxon>
        <taxon>Rhizobium</taxon>
    </lineage>
</organism>
<proteinExistence type="predicted"/>
<dbReference type="RefSeq" id="WP_165136301.1">
    <property type="nucleotide sequence ID" value="NZ_CP049250.1"/>
</dbReference>
<reference evidence="8 9" key="1">
    <citation type="submission" date="2020-08" db="EMBL/GenBank/DDBJ databases">
        <title>Genomic Encyclopedia of Type Strains, Phase IV (KMG-IV): sequencing the most valuable type-strain genomes for metagenomic binning, comparative biology and taxonomic classification.</title>
        <authorList>
            <person name="Goeker M."/>
        </authorList>
    </citation>
    <scope>NUCLEOTIDE SEQUENCE [LARGE SCALE GENOMIC DNA]</scope>
    <source>
        <strain evidence="8 9">DSM 29514</strain>
    </source>
</reference>
<comment type="catalytic activity">
    <reaction evidence="6">
        <text>biotin + L-lysyl-[protein] + ATP = N(6)-biotinyl-L-lysyl-[protein] + AMP + diphosphate + H(+)</text>
        <dbReference type="Rhea" id="RHEA:11756"/>
        <dbReference type="Rhea" id="RHEA-COMP:9752"/>
        <dbReference type="Rhea" id="RHEA-COMP:10505"/>
        <dbReference type="ChEBI" id="CHEBI:15378"/>
        <dbReference type="ChEBI" id="CHEBI:29969"/>
        <dbReference type="ChEBI" id="CHEBI:30616"/>
        <dbReference type="ChEBI" id="CHEBI:33019"/>
        <dbReference type="ChEBI" id="CHEBI:57586"/>
        <dbReference type="ChEBI" id="CHEBI:83144"/>
        <dbReference type="ChEBI" id="CHEBI:456215"/>
        <dbReference type="EC" id="6.3.4.15"/>
    </reaction>
</comment>
<dbReference type="PANTHER" id="PTHR12835">
    <property type="entry name" value="BIOTIN PROTEIN LIGASE"/>
    <property type="match status" value="1"/>
</dbReference>
<dbReference type="InterPro" id="IPR004143">
    <property type="entry name" value="BPL_LPL_catalytic"/>
</dbReference>
<dbReference type="EC" id="6.3.4.15" evidence="5"/>
<dbReference type="InterPro" id="IPR003142">
    <property type="entry name" value="BPL_C"/>
</dbReference>
<keyword evidence="2" id="KW-0547">Nucleotide-binding</keyword>
<evidence type="ECO:0000256" key="4">
    <source>
        <dbReference type="ARBA" id="ARBA00023267"/>
    </source>
</evidence>
<dbReference type="SUPFAM" id="SSF55681">
    <property type="entry name" value="Class II aaRS and biotin synthetases"/>
    <property type="match status" value="1"/>
</dbReference>
<dbReference type="CDD" id="cd16442">
    <property type="entry name" value="BPL"/>
    <property type="match status" value="1"/>
</dbReference>
<dbReference type="GO" id="GO:0005737">
    <property type="term" value="C:cytoplasm"/>
    <property type="evidence" value="ECO:0007669"/>
    <property type="project" value="TreeGrafter"/>
</dbReference>
<name>A0A7W6PPF9_9HYPH</name>
<dbReference type="AlphaFoldDB" id="A0A7W6PPF9"/>
<comment type="caution">
    <text evidence="8">The sequence shown here is derived from an EMBL/GenBank/DDBJ whole genome shotgun (WGS) entry which is preliminary data.</text>
</comment>
<evidence type="ECO:0000256" key="3">
    <source>
        <dbReference type="ARBA" id="ARBA00022840"/>
    </source>
</evidence>
<dbReference type="PROSITE" id="PS51733">
    <property type="entry name" value="BPL_LPL_CATALYTIC"/>
    <property type="match status" value="1"/>
</dbReference>
<dbReference type="Gene3D" id="2.30.30.100">
    <property type="match status" value="1"/>
</dbReference>
<accession>A0A7W6PPF9</accession>
<keyword evidence="9" id="KW-1185">Reference proteome</keyword>
<evidence type="ECO:0000256" key="1">
    <source>
        <dbReference type="ARBA" id="ARBA00022598"/>
    </source>
</evidence>